<evidence type="ECO:0000256" key="7">
    <source>
        <dbReference type="ARBA" id="ARBA00039442"/>
    </source>
</evidence>
<evidence type="ECO:0000256" key="5">
    <source>
        <dbReference type="ARBA" id="ARBA00023274"/>
    </source>
</evidence>
<dbReference type="InterPro" id="IPR052482">
    <property type="entry name" value="mtLSU_mL37"/>
</dbReference>
<keyword evidence="10" id="KW-1185">Reference proteome</keyword>
<comment type="caution">
    <text evidence="9">The sequence shown here is derived from an EMBL/GenBank/DDBJ whole genome shotgun (WGS) entry which is preliminary data.</text>
</comment>
<dbReference type="GO" id="GO:1990904">
    <property type="term" value="C:ribonucleoprotein complex"/>
    <property type="evidence" value="ECO:0007669"/>
    <property type="project" value="UniProtKB-KW"/>
</dbReference>
<protein>
    <recommendedName>
        <fullName evidence="7">Large ribosomal subunit protein mL37</fullName>
    </recommendedName>
    <alternativeName>
        <fullName evidence="8">39S ribosomal protein L37, mitochondrial</fullName>
    </alternativeName>
</protein>
<name>A0AAD7ZA95_DIPPU</name>
<organism evidence="9 10">
    <name type="scientific">Diploptera punctata</name>
    <name type="common">Pacific beetle cockroach</name>
    <dbReference type="NCBI Taxonomy" id="6984"/>
    <lineage>
        <taxon>Eukaryota</taxon>
        <taxon>Metazoa</taxon>
        <taxon>Ecdysozoa</taxon>
        <taxon>Arthropoda</taxon>
        <taxon>Hexapoda</taxon>
        <taxon>Insecta</taxon>
        <taxon>Pterygota</taxon>
        <taxon>Neoptera</taxon>
        <taxon>Polyneoptera</taxon>
        <taxon>Dictyoptera</taxon>
        <taxon>Blattodea</taxon>
        <taxon>Blaberoidea</taxon>
        <taxon>Blaberidae</taxon>
        <taxon>Diplopterinae</taxon>
        <taxon>Diploptera</taxon>
    </lineage>
</organism>
<proteinExistence type="inferred from homology"/>
<evidence type="ECO:0000256" key="1">
    <source>
        <dbReference type="ARBA" id="ARBA00004173"/>
    </source>
</evidence>
<evidence type="ECO:0000256" key="4">
    <source>
        <dbReference type="ARBA" id="ARBA00023128"/>
    </source>
</evidence>
<evidence type="ECO:0000256" key="8">
    <source>
        <dbReference type="ARBA" id="ARBA00041617"/>
    </source>
</evidence>
<feature type="non-terminal residue" evidence="9">
    <location>
        <position position="255"/>
    </location>
</feature>
<dbReference type="Pfam" id="PF07147">
    <property type="entry name" value="PDCD9"/>
    <property type="match status" value="1"/>
</dbReference>
<sequence>CIFMSHLFDAMQEKLPIRKDPERPAWVFPRDYGITHKRRNDLLSSKLVHLCELACGRTVNHGVVQDEMVSVPFEKDGDLIQFELTVDFMINSAKALPAYAYPQMVEITKDIELPDISPLNCTITLTKENIYEIRDIFPIDKRITEDQILGRTLLKAFAVAAGNAKQRFGLDVKILPEPITLQCVHTDGRLFHFAVLQLNTLDLDGTEGIKNIFWSLPRIALFDSCTYEKGVPTLTGYNDEVFKRLLAFYSNGLKL</sequence>
<evidence type="ECO:0000256" key="6">
    <source>
        <dbReference type="ARBA" id="ARBA00037985"/>
    </source>
</evidence>
<dbReference type="GO" id="GO:0003735">
    <property type="term" value="F:structural constituent of ribosome"/>
    <property type="evidence" value="ECO:0007669"/>
    <property type="project" value="InterPro"/>
</dbReference>
<keyword evidence="4" id="KW-0496">Mitochondrion</keyword>
<dbReference type="GO" id="GO:0005840">
    <property type="term" value="C:ribosome"/>
    <property type="evidence" value="ECO:0007669"/>
    <property type="project" value="UniProtKB-KW"/>
</dbReference>
<comment type="similarity">
    <text evidence="6">Belongs to the mitochondrion-specific ribosomal protein mL37 family.</text>
</comment>
<dbReference type="Proteomes" id="UP001233999">
    <property type="component" value="Unassembled WGS sequence"/>
</dbReference>
<dbReference type="GO" id="GO:0005739">
    <property type="term" value="C:mitochondrion"/>
    <property type="evidence" value="ECO:0007669"/>
    <property type="project" value="UniProtKB-SubCell"/>
</dbReference>
<keyword evidence="3" id="KW-0689">Ribosomal protein</keyword>
<dbReference type="AlphaFoldDB" id="A0AAD7ZA95"/>
<reference evidence="9" key="1">
    <citation type="journal article" date="2023" name="IScience">
        <title>Live-bearing cockroach genome reveals convergent evolutionary mechanisms linked to viviparity in insects and beyond.</title>
        <authorList>
            <person name="Fouks B."/>
            <person name="Harrison M.C."/>
            <person name="Mikhailova A.A."/>
            <person name="Marchal E."/>
            <person name="English S."/>
            <person name="Carruthers M."/>
            <person name="Jennings E.C."/>
            <person name="Chiamaka E.L."/>
            <person name="Frigard R.A."/>
            <person name="Pippel M."/>
            <person name="Attardo G.M."/>
            <person name="Benoit J.B."/>
            <person name="Bornberg-Bauer E."/>
            <person name="Tobe S.S."/>
        </authorList>
    </citation>
    <scope>NUCLEOTIDE SEQUENCE</scope>
    <source>
        <strain evidence="9">Stay&amp;Tobe</strain>
    </source>
</reference>
<gene>
    <name evidence="9" type="ORF">L9F63_006578</name>
</gene>
<evidence type="ECO:0000256" key="3">
    <source>
        <dbReference type="ARBA" id="ARBA00022980"/>
    </source>
</evidence>
<evidence type="ECO:0000256" key="2">
    <source>
        <dbReference type="ARBA" id="ARBA00022946"/>
    </source>
</evidence>
<evidence type="ECO:0000313" key="9">
    <source>
        <dbReference type="EMBL" id="KAJ9576804.1"/>
    </source>
</evidence>
<dbReference type="InterPro" id="IPR010793">
    <property type="entry name" value="Ribosomal_mL37/mL65"/>
</dbReference>
<dbReference type="GO" id="GO:0006412">
    <property type="term" value="P:translation"/>
    <property type="evidence" value="ECO:0007669"/>
    <property type="project" value="InterPro"/>
</dbReference>
<dbReference type="EMBL" id="JASPKZ010009390">
    <property type="protein sequence ID" value="KAJ9576804.1"/>
    <property type="molecule type" value="Genomic_DNA"/>
</dbReference>
<dbReference type="PANTHER" id="PTHR15889:SF2">
    <property type="entry name" value="LARGE RIBOSOMAL SUBUNIT PROTEIN ML37"/>
    <property type="match status" value="1"/>
</dbReference>
<comment type="subcellular location">
    <subcellularLocation>
        <location evidence="1">Mitochondrion</location>
    </subcellularLocation>
</comment>
<keyword evidence="5" id="KW-0687">Ribonucleoprotein</keyword>
<accession>A0AAD7ZA95</accession>
<reference evidence="9" key="2">
    <citation type="submission" date="2023-05" db="EMBL/GenBank/DDBJ databases">
        <authorList>
            <person name="Fouks B."/>
        </authorList>
    </citation>
    <scope>NUCLEOTIDE SEQUENCE</scope>
    <source>
        <strain evidence="9">Stay&amp;Tobe</strain>
        <tissue evidence="9">Testes</tissue>
    </source>
</reference>
<evidence type="ECO:0000313" key="10">
    <source>
        <dbReference type="Proteomes" id="UP001233999"/>
    </source>
</evidence>
<keyword evidence="2" id="KW-0809">Transit peptide</keyword>
<dbReference type="PANTHER" id="PTHR15889">
    <property type="entry name" value="MITOCHONDRIAL RIBOSOMAL PROTEIN L37"/>
    <property type="match status" value="1"/>
</dbReference>